<accession>A0A937XAW3</accession>
<feature type="transmembrane region" description="Helical" evidence="1">
    <location>
        <begin position="92"/>
        <end position="110"/>
    </location>
</feature>
<sequence length="208" mass="22993">MAEELGILVGALLTLAIFSLLYRDNPFYRAAEHLLVGVSAGYYVVHYFYAAVIRKFTVPVFQQGEWWLLPGGLLGLLIFFRLRPRTAWLSRYAIAFYVAAWSGYLIPSVLQERVLTQIAGTIPDPAAAAPWALAMSLLVLVGVASILVYFYFSAAHTGALGRISRVGILFLMAGFGASFGYTVMGRVSLLIGRFQYLFEDLPRALGRL</sequence>
<protein>
    <submittedName>
        <fullName evidence="2">Uncharacterized protein</fullName>
    </submittedName>
</protein>
<dbReference type="Proteomes" id="UP000748308">
    <property type="component" value="Unassembled WGS sequence"/>
</dbReference>
<feature type="transmembrane region" description="Helical" evidence="1">
    <location>
        <begin position="164"/>
        <end position="184"/>
    </location>
</feature>
<proteinExistence type="predicted"/>
<dbReference type="EMBL" id="VGIY01000067">
    <property type="protein sequence ID" value="MBM3317022.1"/>
    <property type="molecule type" value="Genomic_DNA"/>
</dbReference>
<organism evidence="2 3">
    <name type="scientific">Eiseniibacteriota bacterium</name>
    <dbReference type="NCBI Taxonomy" id="2212470"/>
    <lineage>
        <taxon>Bacteria</taxon>
        <taxon>Candidatus Eiseniibacteriota</taxon>
    </lineage>
</organism>
<evidence type="ECO:0000313" key="2">
    <source>
        <dbReference type="EMBL" id="MBM3317022.1"/>
    </source>
</evidence>
<name>A0A937XAW3_UNCEI</name>
<keyword evidence="1" id="KW-0472">Membrane</keyword>
<keyword evidence="1" id="KW-1133">Transmembrane helix</keyword>
<gene>
    <name evidence="2" type="ORF">FJY75_04130</name>
</gene>
<evidence type="ECO:0000256" key="1">
    <source>
        <dbReference type="SAM" id="Phobius"/>
    </source>
</evidence>
<comment type="caution">
    <text evidence="2">The sequence shown here is derived from an EMBL/GenBank/DDBJ whole genome shotgun (WGS) entry which is preliminary data.</text>
</comment>
<feature type="transmembrane region" description="Helical" evidence="1">
    <location>
        <begin position="64"/>
        <end position="80"/>
    </location>
</feature>
<dbReference type="AlphaFoldDB" id="A0A937XAW3"/>
<keyword evidence="1" id="KW-0812">Transmembrane</keyword>
<reference evidence="2" key="1">
    <citation type="submission" date="2019-03" db="EMBL/GenBank/DDBJ databases">
        <title>Lake Tanganyika Metagenome-Assembled Genomes (MAGs).</title>
        <authorList>
            <person name="Tran P."/>
        </authorList>
    </citation>
    <scope>NUCLEOTIDE SEQUENCE</scope>
    <source>
        <strain evidence="2">M_DeepCast_400m_m2_100</strain>
    </source>
</reference>
<feature type="transmembrane region" description="Helical" evidence="1">
    <location>
        <begin position="34"/>
        <end position="52"/>
    </location>
</feature>
<feature type="transmembrane region" description="Helical" evidence="1">
    <location>
        <begin position="130"/>
        <end position="152"/>
    </location>
</feature>
<evidence type="ECO:0000313" key="3">
    <source>
        <dbReference type="Proteomes" id="UP000748308"/>
    </source>
</evidence>
<feature type="transmembrane region" description="Helical" evidence="1">
    <location>
        <begin position="6"/>
        <end position="22"/>
    </location>
</feature>